<dbReference type="SUPFAM" id="SSF52833">
    <property type="entry name" value="Thioredoxin-like"/>
    <property type="match status" value="1"/>
</dbReference>
<dbReference type="AlphaFoldDB" id="A0A117UXS2"/>
<dbReference type="PANTHER" id="PTHR44051:SF19">
    <property type="entry name" value="DISULFIDE-BOND OXIDOREDUCTASE YFCG"/>
    <property type="match status" value="1"/>
</dbReference>
<dbReference type="Pfam" id="PF13409">
    <property type="entry name" value="GST_N_2"/>
    <property type="match status" value="1"/>
</dbReference>
<dbReference type="InterPro" id="IPR040079">
    <property type="entry name" value="Glutathione_S-Trfase"/>
</dbReference>
<dbReference type="Gene3D" id="3.40.30.10">
    <property type="entry name" value="Glutaredoxin"/>
    <property type="match status" value="1"/>
</dbReference>
<dbReference type="PANTHER" id="PTHR44051">
    <property type="entry name" value="GLUTATHIONE S-TRANSFERASE-RELATED"/>
    <property type="match status" value="1"/>
</dbReference>
<dbReference type="SFLD" id="SFLDG00358">
    <property type="entry name" value="Main_(cytGST)"/>
    <property type="match status" value="1"/>
</dbReference>
<sequence>MIELLSAPTPNGWKVSIMLEECGLPYEVKWINLGKGEQFAPAFLAVSPNNRIPAVIDHAPADGGEPVPVFETGAILVYLAEKTGQFLPADMRGRKAVLEWLFWQVGGLGPMLGQHGHFRLYAPDRITYATERYRAEALRLYGVLDKQLARHEHVAGADYSIADMACFPWIQTWKAQGIPLEAFPALKAWYDRLKERPGLRRGMAVGRERINKRPQDDAEARRVLFGIKDGEAK</sequence>
<organism evidence="3 4">
    <name type="scientific">Novosphingobium fuchskuhlense</name>
    <dbReference type="NCBI Taxonomy" id="1117702"/>
    <lineage>
        <taxon>Bacteria</taxon>
        <taxon>Pseudomonadati</taxon>
        <taxon>Pseudomonadota</taxon>
        <taxon>Alphaproteobacteria</taxon>
        <taxon>Sphingomonadales</taxon>
        <taxon>Sphingomonadaceae</taxon>
        <taxon>Novosphingobium</taxon>
    </lineage>
</organism>
<dbReference type="Proteomes" id="UP000058012">
    <property type="component" value="Unassembled WGS sequence"/>
</dbReference>
<proteinExistence type="predicted"/>
<dbReference type="EMBL" id="LLZS01000003">
    <property type="protein sequence ID" value="KUR72792.1"/>
    <property type="molecule type" value="Genomic_DNA"/>
</dbReference>
<dbReference type="SUPFAM" id="SSF47616">
    <property type="entry name" value="GST C-terminal domain-like"/>
    <property type="match status" value="1"/>
</dbReference>
<dbReference type="SFLD" id="SFLDS00019">
    <property type="entry name" value="Glutathione_Transferase_(cytos"/>
    <property type="match status" value="1"/>
</dbReference>
<dbReference type="InterPro" id="IPR004046">
    <property type="entry name" value="GST_C"/>
</dbReference>
<keyword evidence="3" id="KW-0808">Transferase</keyword>
<dbReference type="Pfam" id="PF00043">
    <property type="entry name" value="GST_C"/>
    <property type="match status" value="1"/>
</dbReference>
<dbReference type="RefSeq" id="WP_067907298.1">
    <property type="nucleotide sequence ID" value="NZ_KQ954244.1"/>
</dbReference>
<dbReference type="GO" id="GO:0016740">
    <property type="term" value="F:transferase activity"/>
    <property type="evidence" value="ECO:0007669"/>
    <property type="project" value="UniProtKB-KW"/>
</dbReference>
<dbReference type="InterPro" id="IPR036249">
    <property type="entry name" value="Thioredoxin-like_sf"/>
</dbReference>
<keyword evidence="4" id="KW-1185">Reference proteome</keyword>
<dbReference type="InterPro" id="IPR004045">
    <property type="entry name" value="Glutathione_S-Trfase_N"/>
</dbReference>
<feature type="domain" description="GST N-terminal" evidence="1">
    <location>
        <begin position="1"/>
        <end position="87"/>
    </location>
</feature>
<comment type="caution">
    <text evidence="3">The sequence shown here is derived from an EMBL/GenBank/DDBJ whole genome shotgun (WGS) entry which is preliminary data.</text>
</comment>
<evidence type="ECO:0000313" key="4">
    <source>
        <dbReference type="Proteomes" id="UP000058012"/>
    </source>
</evidence>
<evidence type="ECO:0000259" key="1">
    <source>
        <dbReference type="PROSITE" id="PS50404"/>
    </source>
</evidence>
<accession>A0A117UXS2</accession>
<dbReference type="SFLD" id="SFLDG01151">
    <property type="entry name" value="Main.2:_Nu-like"/>
    <property type="match status" value="1"/>
</dbReference>
<dbReference type="PROSITE" id="PS50405">
    <property type="entry name" value="GST_CTER"/>
    <property type="match status" value="1"/>
</dbReference>
<name>A0A117UXS2_9SPHN</name>
<feature type="domain" description="GST C-terminal" evidence="2">
    <location>
        <begin position="90"/>
        <end position="218"/>
    </location>
</feature>
<dbReference type="CDD" id="cd10291">
    <property type="entry name" value="GST_C_YfcG_like"/>
    <property type="match status" value="1"/>
</dbReference>
<evidence type="ECO:0000313" key="3">
    <source>
        <dbReference type="EMBL" id="KUR72792.1"/>
    </source>
</evidence>
<evidence type="ECO:0000259" key="2">
    <source>
        <dbReference type="PROSITE" id="PS50405"/>
    </source>
</evidence>
<dbReference type="PROSITE" id="PS50404">
    <property type="entry name" value="GST_NTER"/>
    <property type="match status" value="1"/>
</dbReference>
<gene>
    <name evidence="3" type="ORF">AQZ52_06110</name>
</gene>
<dbReference type="OrthoDB" id="9803562at2"/>
<dbReference type="InterPro" id="IPR036282">
    <property type="entry name" value="Glutathione-S-Trfase_C_sf"/>
</dbReference>
<dbReference type="STRING" id="1117702.AQZ52_06110"/>
<dbReference type="CDD" id="cd03048">
    <property type="entry name" value="GST_N_Ure2p_like"/>
    <property type="match status" value="1"/>
</dbReference>
<protein>
    <submittedName>
        <fullName evidence="3">Glutathione S-transferase</fullName>
    </submittedName>
</protein>
<reference evidence="3 4" key="1">
    <citation type="submission" date="2015-10" db="EMBL/GenBank/DDBJ databases">
        <title>Draft genome sequence of Novosphingobium fuchskuhlense DSM 25065 isolated from a surface water sample of the southwest basin of Lake Grosse Fuchskuhle.</title>
        <authorList>
            <person name="Ruckert C."/>
            <person name="Winkler A."/>
            <person name="Glaeser J."/>
            <person name="Grossart H.-P."/>
            <person name="Kalinowski J."/>
            <person name="Glaeser S."/>
        </authorList>
    </citation>
    <scope>NUCLEOTIDE SEQUENCE [LARGE SCALE GENOMIC DNA]</scope>
    <source>
        <strain evidence="3 4">FNE08-7</strain>
    </source>
</reference>
<dbReference type="Gene3D" id="1.20.1050.10">
    <property type="match status" value="1"/>
</dbReference>
<dbReference type="InterPro" id="IPR010987">
    <property type="entry name" value="Glutathione-S-Trfase_C-like"/>
</dbReference>